<sequence length="170" mass="17475">MQPSNFLRNRKSSRAALAACAVVALVFFLNELRCVRHGCLRKTGFTGGWEQEEAQTSPDSRGAIEAKTMGWTGAEDAVPFGDGVKEAESQRAGQPVGVVEGRVSVQELQVPTPAHVVGVDGSVVHGGTQGAGTEAAVVQGGHRVQSGGEQNMGLGMGMGMGMGVPGLDGT</sequence>
<keyword evidence="2" id="KW-1185">Reference proteome</keyword>
<dbReference type="OrthoDB" id="10531250at2759"/>
<evidence type="ECO:0000313" key="1">
    <source>
        <dbReference type="EMBL" id="KAF2808375.1"/>
    </source>
</evidence>
<protein>
    <submittedName>
        <fullName evidence="1 3">Uncharacterized protein</fullName>
    </submittedName>
</protein>
<reference evidence="1 3" key="1">
    <citation type="journal article" date="2020" name="Stud. Mycol.">
        <title>101 Dothideomycetes genomes: a test case for predicting lifestyles and emergence of pathogens.</title>
        <authorList>
            <person name="Haridas S."/>
            <person name="Albert R."/>
            <person name="Binder M."/>
            <person name="Bloem J."/>
            <person name="Labutti K."/>
            <person name="Salamov A."/>
            <person name="Andreopoulos B."/>
            <person name="Baker S."/>
            <person name="Barry K."/>
            <person name="Bills G."/>
            <person name="Bluhm B."/>
            <person name="Cannon C."/>
            <person name="Castanera R."/>
            <person name="Culley D."/>
            <person name="Daum C."/>
            <person name="Ezra D."/>
            <person name="Gonzalez J."/>
            <person name="Henrissat B."/>
            <person name="Kuo A."/>
            <person name="Liang C."/>
            <person name="Lipzen A."/>
            <person name="Lutzoni F."/>
            <person name="Magnuson J."/>
            <person name="Mondo S."/>
            <person name="Nolan M."/>
            <person name="Ohm R."/>
            <person name="Pangilinan J."/>
            <person name="Park H.-J."/>
            <person name="Ramirez L."/>
            <person name="Alfaro M."/>
            <person name="Sun H."/>
            <person name="Tritt A."/>
            <person name="Yoshinaga Y."/>
            <person name="Zwiers L.-H."/>
            <person name="Turgeon B."/>
            <person name="Goodwin S."/>
            <person name="Spatafora J."/>
            <person name="Crous P."/>
            <person name="Grigoriev I."/>
        </authorList>
    </citation>
    <scope>NUCLEOTIDE SEQUENCE</scope>
    <source>
        <strain evidence="1 3">CBS 304.34</strain>
    </source>
</reference>
<proteinExistence type="predicted"/>
<organism evidence="1">
    <name type="scientific">Mytilinidion resinicola</name>
    <dbReference type="NCBI Taxonomy" id="574789"/>
    <lineage>
        <taxon>Eukaryota</taxon>
        <taxon>Fungi</taxon>
        <taxon>Dikarya</taxon>
        <taxon>Ascomycota</taxon>
        <taxon>Pezizomycotina</taxon>
        <taxon>Dothideomycetes</taxon>
        <taxon>Pleosporomycetidae</taxon>
        <taxon>Mytilinidiales</taxon>
        <taxon>Mytilinidiaceae</taxon>
        <taxon>Mytilinidion</taxon>
    </lineage>
</organism>
<dbReference type="RefSeq" id="XP_033575339.1">
    <property type="nucleotide sequence ID" value="XM_033725669.1"/>
</dbReference>
<reference evidence="3" key="3">
    <citation type="submission" date="2025-04" db="UniProtKB">
        <authorList>
            <consortium name="RefSeq"/>
        </authorList>
    </citation>
    <scope>IDENTIFICATION</scope>
    <source>
        <strain evidence="3">CBS 304.34</strain>
    </source>
</reference>
<accession>A0A6A6YK85</accession>
<dbReference type="AlphaFoldDB" id="A0A6A6YK85"/>
<evidence type="ECO:0000313" key="2">
    <source>
        <dbReference type="Proteomes" id="UP000504636"/>
    </source>
</evidence>
<name>A0A6A6YK85_9PEZI</name>
<dbReference type="GeneID" id="54466562"/>
<dbReference type="Proteomes" id="UP000504636">
    <property type="component" value="Unplaced"/>
</dbReference>
<dbReference type="EMBL" id="MU003703">
    <property type="protein sequence ID" value="KAF2808375.1"/>
    <property type="molecule type" value="Genomic_DNA"/>
</dbReference>
<evidence type="ECO:0000313" key="3">
    <source>
        <dbReference type="RefSeq" id="XP_033575339.1"/>
    </source>
</evidence>
<gene>
    <name evidence="1 3" type="ORF">BDZ99DRAFT_521930</name>
</gene>
<reference evidence="3" key="2">
    <citation type="submission" date="2020-04" db="EMBL/GenBank/DDBJ databases">
        <authorList>
            <consortium name="NCBI Genome Project"/>
        </authorList>
    </citation>
    <scope>NUCLEOTIDE SEQUENCE</scope>
    <source>
        <strain evidence="3">CBS 304.34</strain>
    </source>
</reference>